<evidence type="ECO:0000313" key="1">
    <source>
        <dbReference type="EMBL" id="KAF7429354.1"/>
    </source>
</evidence>
<protein>
    <submittedName>
        <fullName evidence="1">Uncharacterized protein</fullName>
    </submittedName>
</protein>
<dbReference type="Proteomes" id="UP000600918">
    <property type="component" value="Unassembled WGS sequence"/>
</dbReference>
<accession>A0A834P5G6</accession>
<reference evidence="1" key="1">
    <citation type="journal article" date="2020" name="G3 (Bethesda)">
        <title>High-Quality Assemblies for Three Invasive Social Wasps from the &lt;i&gt;Vespula&lt;/i&gt; Genus.</title>
        <authorList>
            <person name="Harrop T.W.R."/>
            <person name="Guhlin J."/>
            <person name="McLaughlin G.M."/>
            <person name="Permina E."/>
            <person name="Stockwell P."/>
            <person name="Gilligan J."/>
            <person name="Le Lec M.F."/>
            <person name="Gruber M.A.M."/>
            <person name="Quinn O."/>
            <person name="Lovegrove M."/>
            <person name="Duncan E.J."/>
            <person name="Remnant E.J."/>
            <person name="Van Eeckhoven J."/>
            <person name="Graham B."/>
            <person name="Knapp R.A."/>
            <person name="Langford K.W."/>
            <person name="Kronenberg Z."/>
            <person name="Press M.O."/>
            <person name="Eacker S.M."/>
            <person name="Wilson-Rankin E.E."/>
            <person name="Purcell J."/>
            <person name="Lester P.J."/>
            <person name="Dearden P.K."/>
        </authorList>
    </citation>
    <scope>NUCLEOTIDE SEQUENCE</scope>
    <source>
        <strain evidence="1">Volc-1</strain>
    </source>
</reference>
<dbReference type="AlphaFoldDB" id="A0A834P5G6"/>
<keyword evidence="2" id="KW-1185">Reference proteome</keyword>
<comment type="caution">
    <text evidence="1">The sequence shown here is derived from an EMBL/GenBank/DDBJ whole genome shotgun (WGS) entry which is preliminary data.</text>
</comment>
<proteinExistence type="predicted"/>
<organism evidence="1 2">
    <name type="scientific">Vespula pensylvanica</name>
    <name type="common">Western yellow jacket</name>
    <name type="synonym">Wasp</name>
    <dbReference type="NCBI Taxonomy" id="30213"/>
    <lineage>
        <taxon>Eukaryota</taxon>
        <taxon>Metazoa</taxon>
        <taxon>Ecdysozoa</taxon>
        <taxon>Arthropoda</taxon>
        <taxon>Hexapoda</taxon>
        <taxon>Insecta</taxon>
        <taxon>Pterygota</taxon>
        <taxon>Neoptera</taxon>
        <taxon>Endopterygota</taxon>
        <taxon>Hymenoptera</taxon>
        <taxon>Apocrita</taxon>
        <taxon>Aculeata</taxon>
        <taxon>Vespoidea</taxon>
        <taxon>Vespidae</taxon>
        <taxon>Vespinae</taxon>
        <taxon>Vespula</taxon>
    </lineage>
</organism>
<evidence type="ECO:0000313" key="2">
    <source>
        <dbReference type="Proteomes" id="UP000600918"/>
    </source>
</evidence>
<sequence length="188" mass="21712">MTRARDDGQIQCHYGNACRVLSHRSTYTPKHAQITHVDLRRHSMAESAYKTRSTTRRRRLIKRNAYLWRHNAHIRDEGKKGDSALSTCLAVPSGVTNLNGVFYDPIAGARLLVFTLQQQQVKRRSFLGIEPFKDELLFYSYVTSATIEVFSNKKSMVNVLTATPDLHDVLREPQENFHYSKYSKRSDH</sequence>
<dbReference type="EMBL" id="JACSDY010000004">
    <property type="protein sequence ID" value="KAF7429354.1"/>
    <property type="molecule type" value="Genomic_DNA"/>
</dbReference>
<gene>
    <name evidence="1" type="ORF">H0235_005752</name>
</gene>
<name>A0A834P5G6_VESPE</name>